<keyword evidence="1" id="KW-0812">Transmembrane</keyword>
<protein>
    <submittedName>
        <fullName evidence="2">Uncharacterized protein</fullName>
    </submittedName>
</protein>
<evidence type="ECO:0000256" key="1">
    <source>
        <dbReference type="SAM" id="Phobius"/>
    </source>
</evidence>
<evidence type="ECO:0000313" key="3">
    <source>
        <dbReference type="Proteomes" id="UP001054945"/>
    </source>
</evidence>
<keyword evidence="1" id="KW-0472">Membrane</keyword>
<keyword evidence="1" id="KW-1133">Transmembrane helix</keyword>
<accession>A0AAV4TG77</accession>
<proteinExistence type="predicted"/>
<reference evidence="2 3" key="1">
    <citation type="submission" date="2021-06" db="EMBL/GenBank/DDBJ databases">
        <title>Caerostris extrusa draft genome.</title>
        <authorList>
            <person name="Kono N."/>
            <person name="Arakawa K."/>
        </authorList>
    </citation>
    <scope>NUCLEOTIDE SEQUENCE [LARGE SCALE GENOMIC DNA]</scope>
</reference>
<keyword evidence="3" id="KW-1185">Reference proteome</keyword>
<gene>
    <name evidence="2" type="ORF">CEXT_106591</name>
</gene>
<evidence type="ECO:0000313" key="2">
    <source>
        <dbReference type="EMBL" id="GIY45583.1"/>
    </source>
</evidence>
<comment type="caution">
    <text evidence="2">The sequence shown here is derived from an EMBL/GenBank/DDBJ whole genome shotgun (WGS) entry which is preliminary data.</text>
</comment>
<sequence>MGNFRVDTENPRRHFCWCGIICGVICATGVILAAFFPPRGSNSCEDNGKVVLRLAEDLLFKAKGIHNFYSNKSRITDALQQDRPGLFRNLGGGP</sequence>
<feature type="transmembrane region" description="Helical" evidence="1">
    <location>
        <begin position="15"/>
        <end position="36"/>
    </location>
</feature>
<organism evidence="2 3">
    <name type="scientific">Caerostris extrusa</name>
    <name type="common">Bark spider</name>
    <name type="synonym">Caerostris bankana</name>
    <dbReference type="NCBI Taxonomy" id="172846"/>
    <lineage>
        <taxon>Eukaryota</taxon>
        <taxon>Metazoa</taxon>
        <taxon>Ecdysozoa</taxon>
        <taxon>Arthropoda</taxon>
        <taxon>Chelicerata</taxon>
        <taxon>Arachnida</taxon>
        <taxon>Araneae</taxon>
        <taxon>Araneomorphae</taxon>
        <taxon>Entelegynae</taxon>
        <taxon>Araneoidea</taxon>
        <taxon>Araneidae</taxon>
        <taxon>Caerostris</taxon>
    </lineage>
</organism>
<name>A0AAV4TG77_CAEEX</name>
<dbReference type="AlphaFoldDB" id="A0AAV4TG77"/>
<dbReference type="Proteomes" id="UP001054945">
    <property type="component" value="Unassembled WGS sequence"/>
</dbReference>
<dbReference type="EMBL" id="BPLR01011291">
    <property type="protein sequence ID" value="GIY45583.1"/>
    <property type="molecule type" value="Genomic_DNA"/>
</dbReference>